<accession>A0ABT1B114</accession>
<keyword evidence="3" id="KW-1185">Reference proteome</keyword>
<dbReference type="SUPFAM" id="SSF51971">
    <property type="entry name" value="Nucleotide-binding domain"/>
    <property type="match status" value="1"/>
</dbReference>
<dbReference type="InterPro" id="IPR002937">
    <property type="entry name" value="Amino_oxidase"/>
</dbReference>
<dbReference type="InterPro" id="IPR036188">
    <property type="entry name" value="FAD/NAD-bd_sf"/>
</dbReference>
<dbReference type="Proteomes" id="UP001206312">
    <property type="component" value="Unassembled WGS sequence"/>
</dbReference>
<name>A0ABT1B114_9FLAO</name>
<dbReference type="EMBL" id="JAMXIB010000010">
    <property type="protein sequence ID" value="MCO5725540.1"/>
    <property type="molecule type" value="Genomic_DNA"/>
</dbReference>
<dbReference type="RefSeq" id="WP_252741911.1">
    <property type="nucleotide sequence ID" value="NZ_JAMXIB010000010.1"/>
</dbReference>
<gene>
    <name evidence="2" type="ORF">NG653_11790</name>
</gene>
<dbReference type="PANTHER" id="PTHR21197">
    <property type="entry name" value="UDP-GALACTOPYRANOSE MUTASE"/>
    <property type="match status" value="1"/>
</dbReference>
<comment type="caution">
    <text evidence="2">The sequence shown here is derived from an EMBL/GenBank/DDBJ whole genome shotgun (WGS) entry which is preliminary data.</text>
</comment>
<evidence type="ECO:0000313" key="3">
    <source>
        <dbReference type="Proteomes" id="UP001206312"/>
    </source>
</evidence>
<dbReference type="PANTHER" id="PTHR21197:SF0">
    <property type="entry name" value="UDP-GALACTOPYRANOSE MUTASE"/>
    <property type="match status" value="1"/>
</dbReference>
<sequence>MEKFKHVIIGAGVTGLVTAIELGKTYPGEVLLIEKENEVGGLLRTIERNGFRYDIGSHIIHDEVEPEILKYVDQVSGGLLIRKKRIGKLVFRKSYIRYPLKSINFLSGLGLRESISCTFSLIYSRVRKIFTPRNKNIDLGYEKELKGNVGDRAYKIFYRPYAIKLWNCNPNLISSSAIKRQSAMVGPLTLIKQFFRSLITKNTDRYYYYLEGGVGKFPEGLEKIANQNGVKILKSIKDFRLDQNKLILNINDSDNVIEYDYLVSTVPISAIINKLHFKEKEIDLVNSVKFRGLKLVFIHTDEEVLIPGECFYLPETKYALGRVSIPKRFSNSMNPSEKITGIICEIPCSPNDNIWDLTTKEAVKLCYQDLIEAGLLRKKNYKQSEYDFHLNVKDIYPMYYINWRQNVKSILKLMAEKYPNIYIAGKSGFFMQSNMDRSIRIGRMLASNLQEGKSVNDWYQNLDYFHDLILRD</sequence>
<dbReference type="Gene3D" id="3.50.50.60">
    <property type="entry name" value="FAD/NAD(P)-binding domain"/>
    <property type="match status" value="1"/>
</dbReference>
<reference evidence="2 3" key="1">
    <citation type="submission" date="2022-06" db="EMBL/GenBank/DDBJ databases">
        <authorList>
            <person name="Xuan X."/>
        </authorList>
    </citation>
    <scope>NUCLEOTIDE SEQUENCE [LARGE SCALE GENOMIC DNA]</scope>
    <source>
        <strain evidence="2 3">2V75</strain>
    </source>
</reference>
<proteinExistence type="predicted"/>
<evidence type="ECO:0000259" key="1">
    <source>
        <dbReference type="Pfam" id="PF01593"/>
    </source>
</evidence>
<evidence type="ECO:0000313" key="2">
    <source>
        <dbReference type="EMBL" id="MCO5725540.1"/>
    </source>
</evidence>
<organism evidence="2 3">
    <name type="scientific">Robiginitalea marina</name>
    <dbReference type="NCBI Taxonomy" id="2954105"/>
    <lineage>
        <taxon>Bacteria</taxon>
        <taxon>Pseudomonadati</taxon>
        <taxon>Bacteroidota</taxon>
        <taxon>Flavobacteriia</taxon>
        <taxon>Flavobacteriales</taxon>
        <taxon>Flavobacteriaceae</taxon>
        <taxon>Robiginitalea</taxon>
    </lineage>
</organism>
<feature type="domain" description="Amine oxidase" evidence="1">
    <location>
        <begin position="14"/>
        <end position="443"/>
    </location>
</feature>
<dbReference type="Pfam" id="PF01593">
    <property type="entry name" value="Amino_oxidase"/>
    <property type="match status" value="1"/>
</dbReference>
<protein>
    <submittedName>
        <fullName evidence="2">FAD-dependent oxidoreductase</fullName>
    </submittedName>
</protein>